<evidence type="ECO:0000256" key="2">
    <source>
        <dbReference type="ARBA" id="ARBA00012438"/>
    </source>
</evidence>
<dbReference type="GO" id="GO:0000155">
    <property type="term" value="F:phosphorelay sensor kinase activity"/>
    <property type="evidence" value="ECO:0007669"/>
    <property type="project" value="InterPro"/>
</dbReference>
<dbReference type="Gene3D" id="1.10.287.130">
    <property type="match status" value="1"/>
</dbReference>
<dbReference type="RefSeq" id="WP_183358988.1">
    <property type="nucleotide sequence ID" value="NZ_BLXZ01000001.1"/>
</dbReference>
<evidence type="ECO:0000259" key="9">
    <source>
        <dbReference type="PROSITE" id="PS50112"/>
    </source>
</evidence>
<gene>
    <name evidence="11" type="ORF">GMLC_00240</name>
</gene>
<feature type="domain" description="PAC" evidence="10">
    <location>
        <begin position="408"/>
        <end position="459"/>
    </location>
</feature>
<dbReference type="InterPro" id="IPR000700">
    <property type="entry name" value="PAS-assoc_C"/>
</dbReference>
<sequence>MFQSRPGARRIAFLLTFAVTCCFFGKLFYDIRTDRRQSLEHAEQHSRGLASALHEHALRTFNGAEATIDSLARGIATISHTGLPDEHHLQQLFAAHASSQSVLATLFIATPDGILHAVSSEYPVRQVNISDREYFRHHAASKDPSLFISKPFRSRLDNQWLITVTKRLSNPDGSLRLIVGVSLTAQYFSSFYSTLELLPTDRILLLRKDGTLLSMGPFSEALMATAPNKLFPPELLLSAEAGTLPNAKVPLDGTERVISYRSSSTYPIVAVISLDRQERLNQWSARTRRELASSALLLSLVGALALLISRQVARLKEANRQLSEQKLELFRAKQRSQEIVNSIDGIVWEYDLPSGRFTFISEQSESITGLAATRWLNDPGCWCERIFPGDQTWLAWLEHDPERLPGDAIFEYRFKTDRGAWIWLRDLVSVVHENGVPARLRGVMLDISQEKQAEAQLLEYRQAVEGSNDMVSVVDRDYRYLMGNRAFLGYLGLERHQLLGKTVAEVMGAPRFRELKPYLDACLAGDSVSFEQQTRSPSGEPRDLAFSFSPVVQRGVVTRVACIGTDTTQQRALEEQLRQAQKMEATGLLAGGIAHDFNNILTVIIGYCSVMQMRLLPADPNRNSVDQVLAAAERAAGLTRSLLAFSRKQVMNPRQVDLNGIVRHVEHFLGRVIGEDITLETRLAPEPLYIFADSGQIEQVLMNLATNARDAMPEGGTLQVQTQLVDLEPGRIGFSWCSTGRYALLSIADTGMGMDEATRAKIFEPFFTTKEVGKGTGLGLAMAYGIALQHNGQIMVESELGQGTIFKVYLPITSCQEAAPPPDEPRAEAQAGCELILVAEDETAVRELVRSILMSFGYRVLLAADGAEAVEQFRAHRDEVDLVLLDLIMPKLSGKAAYDEIQRLKPGIPTLFTSGYTADVIRSKGELAPETELVMKPVHPLHLISKVRELLDR</sequence>
<dbReference type="EC" id="2.7.13.3" evidence="2"/>
<evidence type="ECO:0000256" key="1">
    <source>
        <dbReference type="ARBA" id="ARBA00000085"/>
    </source>
</evidence>
<feature type="domain" description="Response regulatory" evidence="8">
    <location>
        <begin position="835"/>
        <end position="951"/>
    </location>
</feature>
<evidence type="ECO:0000256" key="5">
    <source>
        <dbReference type="SAM" id="Coils"/>
    </source>
</evidence>
<dbReference type="SMART" id="SM00387">
    <property type="entry name" value="HATPase_c"/>
    <property type="match status" value="1"/>
</dbReference>
<dbReference type="InterPro" id="IPR013655">
    <property type="entry name" value="PAS_fold_3"/>
</dbReference>
<evidence type="ECO:0000256" key="6">
    <source>
        <dbReference type="SAM" id="Phobius"/>
    </source>
</evidence>
<dbReference type="InterPro" id="IPR036097">
    <property type="entry name" value="HisK_dim/P_sf"/>
</dbReference>
<dbReference type="InterPro" id="IPR004358">
    <property type="entry name" value="Sig_transdc_His_kin-like_C"/>
</dbReference>
<dbReference type="SUPFAM" id="SSF47384">
    <property type="entry name" value="Homodimeric domain of signal transducing histidine kinase"/>
    <property type="match status" value="1"/>
</dbReference>
<organism evidence="11 12">
    <name type="scientific">Geomonas limicola</name>
    <dbReference type="NCBI Taxonomy" id="2740186"/>
    <lineage>
        <taxon>Bacteria</taxon>
        <taxon>Pseudomonadati</taxon>
        <taxon>Thermodesulfobacteriota</taxon>
        <taxon>Desulfuromonadia</taxon>
        <taxon>Geobacterales</taxon>
        <taxon>Geobacteraceae</taxon>
        <taxon>Geomonas</taxon>
    </lineage>
</organism>
<dbReference type="CDD" id="cd12914">
    <property type="entry name" value="PDC1_DGC_like"/>
    <property type="match status" value="1"/>
</dbReference>
<dbReference type="Pfam" id="PF08448">
    <property type="entry name" value="PAS_4"/>
    <property type="match status" value="1"/>
</dbReference>
<dbReference type="PROSITE" id="PS50109">
    <property type="entry name" value="HIS_KIN"/>
    <property type="match status" value="1"/>
</dbReference>
<dbReference type="SMART" id="SM00091">
    <property type="entry name" value="PAS"/>
    <property type="match status" value="2"/>
</dbReference>
<dbReference type="Pfam" id="PF00072">
    <property type="entry name" value="Response_reg"/>
    <property type="match status" value="1"/>
</dbReference>
<comment type="caution">
    <text evidence="11">The sequence shown here is derived from an EMBL/GenBank/DDBJ whole genome shotgun (WGS) entry which is preliminary data.</text>
</comment>
<reference evidence="12" key="1">
    <citation type="submission" date="2020-06" db="EMBL/GenBank/DDBJ databases">
        <title>Draft genomic sequecing of Geomonas sp. Red745.</title>
        <authorList>
            <person name="Itoh H."/>
            <person name="Xu Z.X."/>
            <person name="Ushijima N."/>
            <person name="Masuda Y."/>
            <person name="Shiratori Y."/>
            <person name="Senoo K."/>
        </authorList>
    </citation>
    <scope>NUCLEOTIDE SEQUENCE [LARGE SCALE GENOMIC DNA]</scope>
    <source>
        <strain evidence="12">Red745</strain>
    </source>
</reference>
<evidence type="ECO:0000259" key="10">
    <source>
        <dbReference type="PROSITE" id="PS50113"/>
    </source>
</evidence>
<dbReference type="PANTHER" id="PTHR43065:SF42">
    <property type="entry name" value="TWO-COMPONENT SENSOR PPRA"/>
    <property type="match status" value="1"/>
</dbReference>
<dbReference type="SMART" id="SM00388">
    <property type="entry name" value="HisKA"/>
    <property type="match status" value="1"/>
</dbReference>
<evidence type="ECO:0000259" key="8">
    <source>
        <dbReference type="PROSITE" id="PS50110"/>
    </source>
</evidence>
<accession>A0A6V8N1T1</accession>
<keyword evidence="6" id="KW-0472">Membrane</keyword>
<dbReference type="SUPFAM" id="SSF52172">
    <property type="entry name" value="CheY-like"/>
    <property type="match status" value="1"/>
</dbReference>
<dbReference type="InterPro" id="IPR003661">
    <property type="entry name" value="HisK_dim/P_dom"/>
</dbReference>
<dbReference type="InterPro" id="IPR013656">
    <property type="entry name" value="PAS_4"/>
</dbReference>
<dbReference type="InterPro" id="IPR036890">
    <property type="entry name" value="HATPase_C_sf"/>
</dbReference>
<dbReference type="CDD" id="cd00082">
    <property type="entry name" value="HisKA"/>
    <property type="match status" value="1"/>
</dbReference>
<evidence type="ECO:0000256" key="4">
    <source>
        <dbReference type="PROSITE-ProRule" id="PRU00169"/>
    </source>
</evidence>
<keyword evidence="6" id="KW-1133">Transmembrane helix</keyword>
<feature type="domain" description="PAS" evidence="9">
    <location>
        <begin position="456"/>
        <end position="526"/>
    </location>
</feature>
<feature type="coiled-coil region" evidence="5">
    <location>
        <begin position="305"/>
        <end position="335"/>
    </location>
</feature>
<dbReference type="InterPro" id="IPR005467">
    <property type="entry name" value="His_kinase_dom"/>
</dbReference>
<dbReference type="InterPro" id="IPR035965">
    <property type="entry name" value="PAS-like_dom_sf"/>
</dbReference>
<dbReference type="SUPFAM" id="SSF55874">
    <property type="entry name" value="ATPase domain of HSP90 chaperone/DNA topoisomerase II/histidine kinase"/>
    <property type="match status" value="1"/>
</dbReference>
<keyword evidence="6" id="KW-0812">Transmembrane</keyword>
<dbReference type="Proteomes" id="UP000587586">
    <property type="component" value="Unassembled WGS sequence"/>
</dbReference>
<keyword evidence="3 4" id="KW-0597">Phosphoprotein</keyword>
<dbReference type="Gene3D" id="3.40.50.2300">
    <property type="match status" value="1"/>
</dbReference>
<dbReference type="EMBL" id="BLXZ01000001">
    <property type="protein sequence ID" value="GFO66445.1"/>
    <property type="molecule type" value="Genomic_DNA"/>
</dbReference>
<dbReference type="Pfam" id="PF00512">
    <property type="entry name" value="HisKA"/>
    <property type="match status" value="1"/>
</dbReference>
<comment type="catalytic activity">
    <reaction evidence="1">
        <text>ATP + protein L-histidine = ADP + protein N-phospho-L-histidine.</text>
        <dbReference type="EC" id="2.7.13.3"/>
    </reaction>
</comment>
<dbReference type="Gene3D" id="3.30.565.10">
    <property type="entry name" value="Histidine kinase-like ATPase, C-terminal domain"/>
    <property type="match status" value="1"/>
</dbReference>
<feature type="modified residue" description="4-aspartylphosphate" evidence="4">
    <location>
        <position position="886"/>
    </location>
</feature>
<dbReference type="InterPro" id="IPR001789">
    <property type="entry name" value="Sig_transdc_resp-reg_receiver"/>
</dbReference>
<dbReference type="CDD" id="cd12915">
    <property type="entry name" value="PDC2_DGC_like"/>
    <property type="match status" value="1"/>
</dbReference>
<evidence type="ECO:0000256" key="3">
    <source>
        <dbReference type="ARBA" id="ARBA00022553"/>
    </source>
</evidence>
<feature type="transmembrane region" description="Helical" evidence="6">
    <location>
        <begin position="291"/>
        <end position="309"/>
    </location>
</feature>
<dbReference type="PANTHER" id="PTHR43065">
    <property type="entry name" value="SENSOR HISTIDINE KINASE"/>
    <property type="match status" value="1"/>
</dbReference>
<dbReference type="SUPFAM" id="SSF55785">
    <property type="entry name" value="PYP-like sensor domain (PAS domain)"/>
    <property type="match status" value="2"/>
</dbReference>
<dbReference type="InterPro" id="IPR054327">
    <property type="entry name" value="His-kinase-like_sensor"/>
</dbReference>
<dbReference type="SMART" id="SM00448">
    <property type="entry name" value="REC"/>
    <property type="match status" value="1"/>
</dbReference>
<dbReference type="PROSITE" id="PS50112">
    <property type="entry name" value="PAS"/>
    <property type="match status" value="1"/>
</dbReference>
<keyword evidence="5" id="KW-0175">Coiled coil</keyword>
<evidence type="ECO:0000313" key="12">
    <source>
        <dbReference type="Proteomes" id="UP000587586"/>
    </source>
</evidence>
<dbReference type="PRINTS" id="PR00344">
    <property type="entry name" value="BCTRLSENSOR"/>
</dbReference>
<dbReference type="InterPro" id="IPR001610">
    <property type="entry name" value="PAC"/>
</dbReference>
<keyword evidence="12" id="KW-1185">Reference proteome</keyword>
<proteinExistence type="predicted"/>
<dbReference type="Pfam" id="PF08447">
    <property type="entry name" value="PAS_3"/>
    <property type="match status" value="1"/>
</dbReference>
<feature type="transmembrane region" description="Helical" evidence="6">
    <location>
        <begin position="12"/>
        <end position="29"/>
    </location>
</feature>
<dbReference type="Pfam" id="PF22588">
    <property type="entry name" value="dCache_1_like"/>
    <property type="match status" value="1"/>
</dbReference>
<dbReference type="SMART" id="SM00086">
    <property type="entry name" value="PAC"/>
    <property type="match status" value="2"/>
</dbReference>
<evidence type="ECO:0000313" key="11">
    <source>
        <dbReference type="EMBL" id="GFO66445.1"/>
    </source>
</evidence>
<feature type="domain" description="Histidine kinase" evidence="7">
    <location>
        <begin position="592"/>
        <end position="814"/>
    </location>
</feature>
<dbReference type="NCBIfam" id="TIGR00229">
    <property type="entry name" value="sensory_box"/>
    <property type="match status" value="1"/>
</dbReference>
<dbReference type="Gene3D" id="3.30.450.20">
    <property type="entry name" value="PAS domain"/>
    <property type="match status" value="4"/>
</dbReference>
<dbReference type="CDD" id="cd00130">
    <property type="entry name" value="PAS"/>
    <property type="match status" value="2"/>
</dbReference>
<dbReference type="Pfam" id="PF02518">
    <property type="entry name" value="HATPase_c"/>
    <property type="match status" value="1"/>
</dbReference>
<dbReference type="InterPro" id="IPR003594">
    <property type="entry name" value="HATPase_dom"/>
</dbReference>
<dbReference type="PROSITE" id="PS50110">
    <property type="entry name" value="RESPONSE_REGULATORY"/>
    <property type="match status" value="1"/>
</dbReference>
<dbReference type="AlphaFoldDB" id="A0A6V8N1T1"/>
<dbReference type="InterPro" id="IPR011006">
    <property type="entry name" value="CheY-like_superfamily"/>
</dbReference>
<name>A0A6V8N1T1_9BACT</name>
<dbReference type="PROSITE" id="PS50113">
    <property type="entry name" value="PAC"/>
    <property type="match status" value="1"/>
</dbReference>
<dbReference type="InterPro" id="IPR000014">
    <property type="entry name" value="PAS"/>
</dbReference>
<protein>
    <recommendedName>
        <fullName evidence="2">histidine kinase</fullName>
        <ecNumber evidence="2">2.7.13.3</ecNumber>
    </recommendedName>
</protein>
<evidence type="ECO:0000259" key="7">
    <source>
        <dbReference type="PROSITE" id="PS50109"/>
    </source>
</evidence>